<dbReference type="EMBL" id="CP002390">
    <property type="protein sequence ID" value="EFE29110.1"/>
    <property type="molecule type" value="Genomic_DNA"/>
</dbReference>
<dbReference type="KEGG" id="faa:HMPREF0389_01032"/>
<dbReference type="RefSeq" id="WP_014263018.1">
    <property type="nucleotide sequence ID" value="NC_016630.1"/>
</dbReference>
<dbReference type="OrthoDB" id="3483256at2"/>
<dbReference type="Proteomes" id="UP000007468">
    <property type="component" value="Chromosome"/>
</dbReference>
<reference evidence="2" key="1">
    <citation type="submission" date="2010-12" db="EMBL/GenBank/DDBJ databases">
        <title>The genome sequence of Filifactor alocis strain ATCC 35896.</title>
        <authorList>
            <consortium name="The Broad Institute Genome Sequencing Platform"/>
            <person name="Ward D."/>
            <person name="Earl A."/>
            <person name="Feldgarden M."/>
            <person name="Young S.K."/>
            <person name="Gargeya S."/>
            <person name="Zeng Q."/>
            <person name="Alvarado L."/>
            <person name="Berlin A."/>
            <person name="Bochicchio J."/>
            <person name="Chapman S.B."/>
            <person name="Chen Z."/>
            <person name="Freedman E."/>
            <person name="Gellesch M."/>
            <person name="Goldberg J."/>
            <person name="Griggs A."/>
            <person name="Gujja S."/>
            <person name="Heilman E."/>
            <person name="Heiman D."/>
            <person name="Howarth C."/>
            <person name="Mehta T."/>
            <person name="Neiman D."/>
            <person name="Pearson M."/>
            <person name="Roberts A."/>
            <person name="Saif S."/>
            <person name="Shea T."/>
            <person name="Shenoy N."/>
            <person name="Sisk P."/>
            <person name="Stolte C."/>
            <person name="Sykes S."/>
            <person name="White J."/>
            <person name="Yandava C."/>
            <person name="Izard J."/>
            <person name="Blanton J.M."/>
            <person name="Baranova O.V."/>
            <person name="Tanner A.C."/>
            <person name="Dewhirst F.E."/>
            <person name="Haas B."/>
            <person name="Nusbaum C."/>
            <person name="Birren B."/>
        </authorList>
    </citation>
    <scope>NUCLEOTIDE SEQUENCE [LARGE SCALE GENOMIC DNA]</scope>
    <source>
        <strain evidence="2">ATCC 35896 / D40 B5</strain>
    </source>
</reference>
<dbReference type="eggNOG" id="ENOG50332HS">
    <property type="taxonomic scope" value="Bacteria"/>
</dbReference>
<protein>
    <submittedName>
        <fullName evidence="1">Uncharacterized protein</fullName>
    </submittedName>
</protein>
<proteinExistence type="predicted"/>
<evidence type="ECO:0000313" key="2">
    <source>
        <dbReference type="Proteomes" id="UP000007468"/>
    </source>
</evidence>
<sequence>MNVLEQIQQMIEEGTLEEFHKNYYLDAVPKMKEKEQKALLELMLKMEEAGFKNSIAAAYSEIAEDIPQFARMTVLKELHRIVRNPEDNLSYAEDLAEGDDWDELLEKFRNTFSEAEAEKFLRLYTKGVMASVYDFFEDGNPRADEDDLTWVLLETKADGSHRERVIDGFWEDDFVDEDFDWEK</sequence>
<evidence type="ECO:0000313" key="1">
    <source>
        <dbReference type="EMBL" id="EFE29110.1"/>
    </source>
</evidence>
<dbReference type="AlphaFoldDB" id="D6GQQ7"/>
<dbReference type="STRING" id="546269.HMPREF0389_01032"/>
<keyword evidence="2" id="KW-1185">Reference proteome</keyword>
<accession>D6GQQ7</accession>
<name>D6GQQ7_FILAD</name>
<dbReference type="PATRIC" id="fig|546269.5.peg.1551"/>
<gene>
    <name evidence="1" type="ordered locus">HMPREF0389_01032</name>
</gene>
<organism evidence="1 2">
    <name type="scientific">Filifactor alocis (strain ATCC 35896 / CCUG 47790 / D40 B5)</name>
    <name type="common">Fusobacterium alocis</name>
    <dbReference type="NCBI Taxonomy" id="546269"/>
    <lineage>
        <taxon>Bacteria</taxon>
        <taxon>Bacillati</taxon>
        <taxon>Bacillota</taxon>
        <taxon>Clostridia</taxon>
        <taxon>Peptostreptococcales</taxon>
        <taxon>Filifactoraceae</taxon>
        <taxon>Filifactor</taxon>
    </lineage>
</organism>